<dbReference type="OrthoDB" id="1957237at2"/>
<comment type="caution">
    <text evidence="3">The sequence shown here is derived from an EMBL/GenBank/DDBJ whole genome shotgun (WGS) entry which is preliminary data.</text>
</comment>
<protein>
    <submittedName>
        <fullName evidence="3">Type II toxin-antitoxin system PemK/MazF family toxin</fullName>
    </submittedName>
</protein>
<organism evidence="3 4">
    <name type="scientific">Mediterraneibacter catenae</name>
    <dbReference type="NCBI Taxonomy" id="2594882"/>
    <lineage>
        <taxon>Bacteria</taxon>
        <taxon>Bacillati</taxon>
        <taxon>Bacillota</taxon>
        <taxon>Clostridia</taxon>
        <taxon>Lachnospirales</taxon>
        <taxon>Lachnospiraceae</taxon>
        <taxon>Mediterraneibacter</taxon>
    </lineage>
</organism>
<dbReference type="Gene3D" id="2.30.30.110">
    <property type="match status" value="1"/>
</dbReference>
<dbReference type="RefSeq" id="WP_150310395.1">
    <property type="nucleotide sequence ID" value="NZ_VMSO01000004.1"/>
</dbReference>
<evidence type="ECO:0000256" key="1">
    <source>
        <dbReference type="ARBA" id="ARBA00007521"/>
    </source>
</evidence>
<dbReference type="Proteomes" id="UP000322025">
    <property type="component" value="Unassembled WGS sequence"/>
</dbReference>
<keyword evidence="4" id="KW-1185">Reference proteome</keyword>
<dbReference type="Pfam" id="PF02452">
    <property type="entry name" value="PemK_toxin"/>
    <property type="match status" value="1"/>
</dbReference>
<dbReference type="AlphaFoldDB" id="A0A5M9I344"/>
<comment type="similarity">
    <text evidence="1">Belongs to the PemK/MazF family.</text>
</comment>
<sequence length="281" mass="32634">MSKEFTKDDVIQNKKEAIKTLNKMLESFINDPAEKHLKKAHLLSYWIKDYVRMINFEEKFEPARNIAYKRGNIVKIQFGFNIGSEYGGLHYGIVLDNKNARNSPVVTVIPLTSARENRELHPNSVDLGNDIYRLLKLKYDTIDKSLKEEQREVEETISLFDSMMALTNKSIQDLEKCEAGTDEFDQKLIVAKGHLESVKKLRLTWEEKSRHNKEQQEYLDKIGIEISRMKEGSVALINQITTISKMRIFDPRNLKGVLAGISLSEENMEKINEKMKELYIF</sequence>
<dbReference type="InterPro" id="IPR011067">
    <property type="entry name" value="Plasmid_toxin/cell-grow_inhib"/>
</dbReference>
<evidence type="ECO:0000313" key="4">
    <source>
        <dbReference type="Proteomes" id="UP000322025"/>
    </source>
</evidence>
<name>A0A5M9I344_9FIRM</name>
<dbReference type="SUPFAM" id="SSF50118">
    <property type="entry name" value="Cell growth inhibitor/plasmid maintenance toxic component"/>
    <property type="match status" value="1"/>
</dbReference>
<reference evidence="3" key="1">
    <citation type="submission" date="2019-07" db="EMBL/GenBank/DDBJ databases">
        <authorList>
            <person name="Wongkuna S."/>
            <person name="Scaria J."/>
        </authorList>
    </citation>
    <scope>NUCLEOTIDE SEQUENCE [LARGE SCALE GENOMIC DNA]</scope>
    <source>
        <strain evidence="3">SW178</strain>
    </source>
</reference>
<evidence type="ECO:0000313" key="3">
    <source>
        <dbReference type="EMBL" id="KAA8502001.1"/>
    </source>
</evidence>
<gene>
    <name evidence="3" type="ORF">FNY66_04435</name>
</gene>
<dbReference type="GO" id="GO:0003677">
    <property type="term" value="F:DNA binding"/>
    <property type="evidence" value="ECO:0007669"/>
    <property type="project" value="InterPro"/>
</dbReference>
<accession>A0A5M9I344</accession>
<keyword evidence="2" id="KW-1277">Toxin-antitoxin system</keyword>
<dbReference type="InterPro" id="IPR003477">
    <property type="entry name" value="PemK-like"/>
</dbReference>
<evidence type="ECO:0000256" key="2">
    <source>
        <dbReference type="ARBA" id="ARBA00022649"/>
    </source>
</evidence>
<dbReference type="EMBL" id="VMSO01000004">
    <property type="protein sequence ID" value="KAA8502001.1"/>
    <property type="molecule type" value="Genomic_DNA"/>
</dbReference>
<proteinExistence type="inferred from homology"/>